<reference evidence="1 2" key="1">
    <citation type="submission" date="2013-01" db="EMBL/GenBank/DDBJ databases">
        <authorList>
            <person name="Harkins D.M."/>
            <person name="Durkin A.S."/>
            <person name="Brinkac L.M."/>
            <person name="Haft D.H."/>
            <person name="Selengut J.D."/>
            <person name="Sanka R."/>
            <person name="DePew J."/>
            <person name="Purushe J."/>
            <person name="Matthias M.A."/>
            <person name="Vinetz J.M."/>
            <person name="Sutton G.G."/>
            <person name="Nierman W.C."/>
            <person name="Fouts D.E."/>
        </authorList>
    </citation>
    <scope>NUCLEOTIDE SEQUENCE [LARGE SCALE GENOMIC DNA]</scope>
    <source>
        <strain evidence="1 2">HAI1536</strain>
    </source>
</reference>
<organism evidence="1 2">
    <name type="scientific">Leptospira noguchii</name>
    <dbReference type="NCBI Taxonomy" id="28182"/>
    <lineage>
        <taxon>Bacteria</taxon>
        <taxon>Pseudomonadati</taxon>
        <taxon>Spirochaetota</taxon>
        <taxon>Spirochaetia</taxon>
        <taxon>Leptospirales</taxon>
        <taxon>Leptospiraceae</taxon>
        <taxon>Leptospira</taxon>
    </lineage>
</organism>
<sequence length="44" mass="5452">MEFLVIGNFVRVPTFWVLLKFIFKETFYEGSHIRFVRIDVFYFV</sequence>
<dbReference type="AlphaFoldDB" id="M6VXN1"/>
<gene>
    <name evidence="1" type="ORF">LEP1GSC172_1145</name>
</gene>
<accession>M6VXN1</accession>
<protein>
    <submittedName>
        <fullName evidence="1">Uncharacterized protein</fullName>
    </submittedName>
</protein>
<evidence type="ECO:0000313" key="1">
    <source>
        <dbReference type="EMBL" id="EMO54298.1"/>
    </source>
</evidence>
<name>M6VXN1_9LEPT</name>
<dbReference type="EMBL" id="AKWD02000028">
    <property type="protein sequence ID" value="EMO54298.1"/>
    <property type="molecule type" value="Genomic_DNA"/>
</dbReference>
<evidence type="ECO:0000313" key="2">
    <source>
        <dbReference type="Proteomes" id="UP000012112"/>
    </source>
</evidence>
<dbReference type="Proteomes" id="UP000012112">
    <property type="component" value="Unassembled WGS sequence"/>
</dbReference>
<comment type="caution">
    <text evidence="1">The sequence shown here is derived from an EMBL/GenBank/DDBJ whole genome shotgun (WGS) entry which is preliminary data.</text>
</comment>
<proteinExistence type="predicted"/>